<dbReference type="SUPFAM" id="SSF49785">
    <property type="entry name" value="Galactose-binding domain-like"/>
    <property type="match status" value="1"/>
</dbReference>
<gene>
    <name evidence="5" type="ORF">CLV58_104223</name>
</gene>
<dbReference type="OrthoDB" id="319764at2"/>
<dbReference type="SUPFAM" id="SSF53474">
    <property type="entry name" value="alpha/beta-Hydrolases"/>
    <property type="match status" value="1"/>
</dbReference>
<dbReference type="GO" id="GO:0008239">
    <property type="term" value="F:dipeptidyl-peptidase activity"/>
    <property type="evidence" value="ECO:0007669"/>
    <property type="project" value="InterPro"/>
</dbReference>
<protein>
    <recommendedName>
        <fullName evidence="4">Xaa-Pro dipeptidyl-peptidase C-terminal domain-containing protein</fullName>
    </recommendedName>
</protein>
<evidence type="ECO:0000256" key="2">
    <source>
        <dbReference type="SAM" id="MobiDB-lite"/>
    </source>
</evidence>
<evidence type="ECO:0000259" key="4">
    <source>
        <dbReference type="SMART" id="SM00939"/>
    </source>
</evidence>
<feature type="region of interest" description="Disordered" evidence="2">
    <location>
        <begin position="135"/>
        <end position="160"/>
    </location>
</feature>
<dbReference type="Proteomes" id="UP000238375">
    <property type="component" value="Unassembled WGS sequence"/>
</dbReference>
<evidence type="ECO:0000313" key="6">
    <source>
        <dbReference type="Proteomes" id="UP000238375"/>
    </source>
</evidence>
<dbReference type="InterPro" id="IPR008979">
    <property type="entry name" value="Galactose-bd-like_sf"/>
</dbReference>
<keyword evidence="1" id="KW-0378">Hydrolase</keyword>
<evidence type="ECO:0000256" key="1">
    <source>
        <dbReference type="ARBA" id="ARBA00022801"/>
    </source>
</evidence>
<name>A0A2T0TBQ1_9BACT</name>
<accession>A0A2T0TBQ1</accession>
<dbReference type="InterPro" id="IPR005674">
    <property type="entry name" value="CocE/Ser_esterase"/>
</dbReference>
<dbReference type="InterPro" id="IPR029058">
    <property type="entry name" value="AB_hydrolase_fold"/>
</dbReference>
<dbReference type="Pfam" id="PF02129">
    <property type="entry name" value="Peptidase_S15"/>
    <property type="match status" value="1"/>
</dbReference>
<dbReference type="InterPro" id="IPR013736">
    <property type="entry name" value="Xaa-Pro_dipept_C"/>
</dbReference>
<proteinExistence type="predicted"/>
<evidence type="ECO:0000256" key="3">
    <source>
        <dbReference type="SAM" id="SignalP"/>
    </source>
</evidence>
<dbReference type="Gene3D" id="2.60.120.260">
    <property type="entry name" value="Galactose-binding domain-like"/>
    <property type="match status" value="1"/>
</dbReference>
<dbReference type="Gene3D" id="3.40.50.1820">
    <property type="entry name" value="alpha/beta hydrolase"/>
    <property type="match status" value="1"/>
</dbReference>
<evidence type="ECO:0000313" key="5">
    <source>
        <dbReference type="EMBL" id="PRY43092.1"/>
    </source>
</evidence>
<dbReference type="InterPro" id="IPR000383">
    <property type="entry name" value="Xaa-Pro-like_dom"/>
</dbReference>
<sequence>MRQRTSVQRNTVSRILKTVYLLLLLTSFCYAQTPGTDSLFVRQNYRKLDRQIGMRDGVKLYTTIYVPTDASPTNRYPILMERTPYSAAPYGETNYPKSGPGMSTELSQEKYIFVYQDVRGRYKSEGQFEEMTPALNRSTTPAPTAKKGKAKSVTPTGTDESTDTYDTIDWLLKNVPNNNGRVGLMGISYPGFYASAALPGAHPALKAVSPQAPVTDEFIGDDARHKGAFFLLDNFGFINYFDGPRTGPVEDYDPLFKAPMKDAYSFFLKMGALKNANGPTYYNQKSKIWNEYIQHDTYDAYWQSRNIRPHLKNLTPATLVVGGWFDAEDLFGALATYKSIEQQSKSQNKLVMGPWTHGAWARANWSQFGPLAFGQNTAKYYRDSIETRFFAYHLKNKGTFDQPEARVFDTGSNRWQSFTQWPPAAAQPGTFYLTANQQLSTTKPTGPDAYDSYVSDPAKPVPYTDGVFARRNNQYMIEDQRFAARRPDVLVFETEPLTEDLTSAGPIDATLFVATSGTDADFIVKVIDVLPDSTASPDYNKAGSPLKGVQLAGYQRLVRADVIRGRFRSSFEKPEAFVPNQPTVVKVQLPDVLHTFRKGHRLMVQIQSSWFPLVDRNPQQFINIGSANDDDYKKATIRLYHDADHPSAIQLLRLNP</sequence>
<feature type="chain" id="PRO_5015760779" description="Xaa-Pro dipeptidyl-peptidase C-terminal domain-containing protein" evidence="3">
    <location>
        <begin position="32"/>
        <end position="656"/>
    </location>
</feature>
<feature type="signal peptide" evidence="3">
    <location>
        <begin position="1"/>
        <end position="31"/>
    </location>
</feature>
<dbReference type="SMART" id="SM00939">
    <property type="entry name" value="PepX_C"/>
    <property type="match status" value="1"/>
</dbReference>
<dbReference type="EMBL" id="PVTE01000004">
    <property type="protein sequence ID" value="PRY43092.1"/>
    <property type="molecule type" value="Genomic_DNA"/>
</dbReference>
<dbReference type="Gene3D" id="1.10.3020.10">
    <property type="entry name" value="alpha-amino acid ester hydrolase ( Helical cap domain)"/>
    <property type="match status" value="1"/>
</dbReference>
<dbReference type="RefSeq" id="WP_106136950.1">
    <property type="nucleotide sequence ID" value="NZ_PVTE01000004.1"/>
</dbReference>
<reference evidence="5 6" key="1">
    <citation type="submission" date="2018-03" db="EMBL/GenBank/DDBJ databases">
        <title>Genomic Encyclopedia of Archaeal and Bacterial Type Strains, Phase II (KMG-II): from individual species to whole genera.</title>
        <authorList>
            <person name="Goeker M."/>
        </authorList>
    </citation>
    <scope>NUCLEOTIDE SEQUENCE [LARGE SCALE GENOMIC DNA]</scope>
    <source>
        <strain evidence="5 6">DSM 28354</strain>
    </source>
</reference>
<dbReference type="Pfam" id="PF08530">
    <property type="entry name" value="PepX_C"/>
    <property type="match status" value="1"/>
</dbReference>
<keyword evidence="6" id="KW-1185">Reference proteome</keyword>
<dbReference type="NCBIfam" id="TIGR00976">
    <property type="entry name" value="CocE_NonD"/>
    <property type="match status" value="1"/>
</dbReference>
<feature type="domain" description="Xaa-Pro dipeptidyl-peptidase C-terminal" evidence="4">
    <location>
        <begin position="387"/>
        <end position="650"/>
    </location>
</feature>
<organism evidence="5 6">
    <name type="scientific">Spirosoma oryzae</name>
    <dbReference type="NCBI Taxonomy" id="1469603"/>
    <lineage>
        <taxon>Bacteria</taxon>
        <taxon>Pseudomonadati</taxon>
        <taxon>Bacteroidota</taxon>
        <taxon>Cytophagia</taxon>
        <taxon>Cytophagales</taxon>
        <taxon>Cytophagaceae</taxon>
        <taxon>Spirosoma</taxon>
    </lineage>
</organism>
<keyword evidence="3" id="KW-0732">Signal</keyword>
<comment type="caution">
    <text evidence="5">The sequence shown here is derived from an EMBL/GenBank/DDBJ whole genome shotgun (WGS) entry which is preliminary data.</text>
</comment>
<dbReference type="AlphaFoldDB" id="A0A2T0TBQ1"/>